<gene>
    <name evidence="3" type="ORF">F4553_006956</name>
</gene>
<dbReference type="Gene3D" id="3.40.50.720">
    <property type="entry name" value="NAD(P)-binding Rossmann-like Domain"/>
    <property type="match status" value="1"/>
</dbReference>
<dbReference type="InterPro" id="IPR008030">
    <property type="entry name" value="NmrA-like"/>
</dbReference>
<dbReference type="GO" id="GO:0004029">
    <property type="term" value="F:aldehyde dehydrogenase (NAD+) activity"/>
    <property type="evidence" value="ECO:0007669"/>
    <property type="project" value="TreeGrafter"/>
</dbReference>
<evidence type="ECO:0000313" key="3">
    <source>
        <dbReference type="EMBL" id="MBB5873522.1"/>
    </source>
</evidence>
<dbReference type="EMBL" id="JACHMN010000003">
    <property type="protein sequence ID" value="MBB5873522.1"/>
    <property type="molecule type" value="Genomic_DNA"/>
</dbReference>
<dbReference type="PANTHER" id="PTHR48079">
    <property type="entry name" value="PROTEIN YEEZ"/>
    <property type="match status" value="1"/>
</dbReference>
<keyword evidence="4" id="KW-1185">Reference proteome</keyword>
<sequence length="124" mass="12890">MTTVLVIGATGKQGGAVADLLLQHGHDVTALVRSPDSPPALALAAAGARVVTGHLADPAALAGAAKGADAVFGLSVPFGPGGKDAEGHRRARRARDRERGPLHRSPHRRRLRPGDRRGGREDHR</sequence>
<dbReference type="InterPro" id="IPR051783">
    <property type="entry name" value="NAD(P)-dependent_oxidoreduct"/>
</dbReference>
<feature type="region of interest" description="Disordered" evidence="1">
    <location>
        <begin position="76"/>
        <end position="124"/>
    </location>
</feature>
<organism evidence="3 4">
    <name type="scientific">Allocatelliglobosispora scoriae</name>
    <dbReference type="NCBI Taxonomy" id="643052"/>
    <lineage>
        <taxon>Bacteria</taxon>
        <taxon>Bacillati</taxon>
        <taxon>Actinomycetota</taxon>
        <taxon>Actinomycetes</taxon>
        <taxon>Micromonosporales</taxon>
        <taxon>Micromonosporaceae</taxon>
        <taxon>Allocatelliglobosispora</taxon>
    </lineage>
</organism>
<dbReference type="RefSeq" id="WP_221470593.1">
    <property type="nucleotide sequence ID" value="NZ_JACHMN010000003.1"/>
</dbReference>
<protein>
    <submittedName>
        <fullName evidence="3">Uncharacterized protein YbjT (DUF2867 family)</fullName>
    </submittedName>
</protein>
<reference evidence="3 4" key="1">
    <citation type="submission" date="2020-08" db="EMBL/GenBank/DDBJ databases">
        <title>Sequencing the genomes of 1000 actinobacteria strains.</title>
        <authorList>
            <person name="Klenk H.-P."/>
        </authorList>
    </citation>
    <scope>NUCLEOTIDE SEQUENCE [LARGE SCALE GENOMIC DNA]</scope>
    <source>
        <strain evidence="3 4">DSM 45362</strain>
    </source>
</reference>
<dbReference type="AlphaFoldDB" id="A0A841C398"/>
<name>A0A841C398_9ACTN</name>
<evidence type="ECO:0000259" key="2">
    <source>
        <dbReference type="Pfam" id="PF05368"/>
    </source>
</evidence>
<proteinExistence type="predicted"/>
<accession>A0A841C398</accession>
<evidence type="ECO:0000313" key="4">
    <source>
        <dbReference type="Proteomes" id="UP000587527"/>
    </source>
</evidence>
<evidence type="ECO:0000256" key="1">
    <source>
        <dbReference type="SAM" id="MobiDB-lite"/>
    </source>
</evidence>
<dbReference type="Proteomes" id="UP000587527">
    <property type="component" value="Unassembled WGS sequence"/>
</dbReference>
<dbReference type="Pfam" id="PF05368">
    <property type="entry name" value="NmrA"/>
    <property type="match status" value="1"/>
</dbReference>
<feature type="compositionally biased region" description="Basic residues" evidence="1">
    <location>
        <begin position="102"/>
        <end position="111"/>
    </location>
</feature>
<dbReference type="SUPFAM" id="SSF51735">
    <property type="entry name" value="NAD(P)-binding Rossmann-fold domains"/>
    <property type="match status" value="1"/>
</dbReference>
<feature type="compositionally biased region" description="Basic and acidic residues" evidence="1">
    <location>
        <begin position="112"/>
        <end position="124"/>
    </location>
</feature>
<dbReference type="GO" id="GO:0005737">
    <property type="term" value="C:cytoplasm"/>
    <property type="evidence" value="ECO:0007669"/>
    <property type="project" value="TreeGrafter"/>
</dbReference>
<comment type="caution">
    <text evidence="3">The sequence shown here is derived from an EMBL/GenBank/DDBJ whole genome shotgun (WGS) entry which is preliminary data.</text>
</comment>
<feature type="domain" description="NmrA-like" evidence="2">
    <location>
        <begin position="3"/>
        <end position="73"/>
    </location>
</feature>
<dbReference type="InterPro" id="IPR036291">
    <property type="entry name" value="NAD(P)-bd_dom_sf"/>
</dbReference>
<dbReference type="PANTHER" id="PTHR48079:SF6">
    <property type="entry name" value="NAD(P)-BINDING DOMAIN-CONTAINING PROTEIN-RELATED"/>
    <property type="match status" value="1"/>
</dbReference>